<sequence>MNGAPFSERSFVFRFELLPENHIGVNRFDEPAVSAEFVPPGWFDRNLQQSSGFLGPEPGPARGHLPVTRLRGAEIRREVEQGEFRPLCLRYRPEVNRDRRLGEPRDRGRHGQGRSGFRQRDGPAHSAVEEPAVAAFDGDRTVAPGRHIPRFAVDDRIRRGIAEHAAAHVLRNQPHLVTAVIFPAGNIRS</sequence>
<evidence type="ECO:0000313" key="2">
    <source>
        <dbReference type="EMBL" id="MPN33548.1"/>
    </source>
</evidence>
<proteinExistence type="predicted"/>
<dbReference type="AlphaFoldDB" id="A0A645H3E5"/>
<gene>
    <name evidence="2" type="ORF">SDC9_181036</name>
</gene>
<feature type="region of interest" description="Disordered" evidence="1">
    <location>
        <begin position="99"/>
        <end position="129"/>
    </location>
</feature>
<reference evidence="2" key="1">
    <citation type="submission" date="2019-08" db="EMBL/GenBank/DDBJ databases">
        <authorList>
            <person name="Kucharzyk K."/>
            <person name="Murdoch R.W."/>
            <person name="Higgins S."/>
            <person name="Loffler F."/>
        </authorList>
    </citation>
    <scope>NUCLEOTIDE SEQUENCE</scope>
</reference>
<accession>A0A645H3E5</accession>
<comment type="caution">
    <text evidence="2">The sequence shown here is derived from an EMBL/GenBank/DDBJ whole genome shotgun (WGS) entry which is preliminary data.</text>
</comment>
<dbReference type="EMBL" id="VSSQ01086104">
    <property type="protein sequence ID" value="MPN33548.1"/>
    <property type="molecule type" value="Genomic_DNA"/>
</dbReference>
<evidence type="ECO:0000256" key="1">
    <source>
        <dbReference type="SAM" id="MobiDB-lite"/>
    </source>
</evidence>
<protein>
    <submittedName>
        <fullName evidence="2">Uncharacterized protein</fullName>
    </submittedName>
</protein>
<organism evidence="2">
    <name type="scientific">bioreactor metagenome</name>
    <dbReference type="NCBI Taxonomy" id="1076179"/>
    <lineage>
        <taxon>unclassified sequences</taxon>
        <taxon>metagenomes</taxon>
        <taxon>ecological metagenomes</taxon>
    </lineage>
</organism>
<name>A0A645H3E5_9ZZZZ</name>